<keyword evidence="1" id="KW-0732">Signal</keyword>
<sequence length="355" mass="39504">MVRTYSTPTRKGNTPAMKIPRSAGALLSLFFLPVIRSARWERSLCTGWCTGGNMLFEGDFNGDGKTDLLCHNPSNGYKWISFANNDGEFTGTSWEERLGWCWHDGAELHIGDFNGDCRSDMMCHDTNNGYKWVSLANDNGDFSGSTSWEAALGWCYHGGSELHIGDFNGDGRDDMLCHDTNGYKWISYASSSGSFSGTNWEEGLGWCYHSGSQLFIGDFNGDSKSDLLCHDGTGYKWISYANSEGNFHDGTGWEQGIGWCWHSGAELYIGDFNGDDKDDLLCHDSGSGYKWVSLANRLNNFSDRTSWEADLGWCRHSGAELHVGDFNGDGKTDMLCHDTSSGMKWIIYAELTIFQ</sequence>
<dbReference type="SUPFAM" id="SSF69318">
    <property type="entry name" value="Integrin alpha N-terminal domain"/>
    <property type="match status" value="1"/>
</dbReference>
<dbReference type="EMBL" id="JAIZAY010000005">
    <property type="protein sequence ID" value="KAJ8041116.1"/>
    <property type="molecule type" value="Genomic_DNA"/>
</dbReference>
<evidence type="ECO:0000313" key="3">
    <source>
        <dbReference type="Proteomes" id="UP001152320"/>
    </source>
</evidence>
<dbReference type="InterPro" id="IPR013517">
    <property type="entry name" value="FG-GAP"/>
</dbReference>
<accession>A0A9Q1HDE8</accession>
<dbReference type="AlphaFoldDB" id="A0A9Q1HDE8"/>
<proteinExistence type="predicted"/>
<dbReference type="Proteomes" id="UP001152320">
    <property type="component" value="Chromosome 5"/>
</dbReference>
<evidence type="ECO:0000256" key="1">
    <source>
        <dbReference type="ARBA" id="ARBA00022729"/>
    </source>
</evidence>
<evidence type="ECO:0008006" key="4">
    <source>
        <dbReference type="Google" id="ProtNLM"/>
    </source>
</evidence>
<dbReference type="InterPro" id="IPR028994">
    <property type="entry name" value="Integrin_alpha_N"/>
</dbReference>
<dbReference type="Gene3D" id="2.40.128.340">
    <property type="match status" value="3"/>
</dbReference>
<protein>
    <recommendedName>
        <fullName evidence="4">VCBS repeat-containing protein</fullName>
    </recommendedName>
</protein>
<name>A0A9Q1HDE8_HOLLE</name>
<dbReference type="Pfam" id="PF13517">
    <property type="entry name" value="FG-GAP_3"/>
    <property type="match status" value="2"/>
</dbReference>
<gene>
    <name evidence="2" type="ORF">HOLleu_11842</name>
</gene>
<keyword evidence="3" id="KW-1185">Reference proteome</keyword>
<reference evidence="2" key="1">
    <citation type="submission" date="2021-10" db="EMBL/GenBank/DDBJ databases">
        <title>Tropical sea cucumber genome reveals ecological adaptation and Cuvierian tubules defense mechanism.</title>
        <authorList>
            <person name="Chen T."/>
        </authorList>
    </citation>
    <scope>NUCLEOTIDE SEQUENCE</scope>
    <source>
        <strain evidence="2">Nanhai2018</strain>
        <tissue evidence="2">Muscle</tissue>
    </source>
</reference>
<dbReference type="PANTHER" id="PTHR46580">
    <property type="entry name" value="SENSOR KINASE-RELATED"/>
    <property type="match status" value="1"/>
</dbReference>
<dbReference type="OrthoDB" id="10022113at2759"/>
<comment type="caution">
    <text evidence="2">The sequence shown here is derived from an EMBL/GenBank/DDBJ whole genome shotgun (WGS) entry which is preliminary data.</text>
</comment>
<evidence type="ECO:0000313" key="2">
    <source>
        <dbReference type="EMBL" id="KAJ8041116.1"/>
    </source>
</evidence>
<organism evidence="2 3">
    <name type="scientific">Holothuria leucospilota</name>
    <name type="common">Black long sea cucumber</name>
    <name type="synonym">Mertensiothuria leucospilota</name>
    <dbReference type="NCBI Taxonomy" id="206669"/>
    <lineage>
        <taxon>Eukaryota</taxon>
        <taxon>Metazoa</taxon>
        <taxon>Echinodermata</taxon>
        <taxon>Eleutherozoa</taxon>
        <taxon>Echinozoa</taxon>
        <taxon>Holothuroidea</taxon>
        <taxon>Aspidochirotacea</taxon>
        <taxon>Aspidochirotida</taxon>
        <taxon>Holothuriidae</taxon>
        <taxon>Holothuria</taxon>
    </lineage>
</organism>